<comment type="catalytic activity">
    <reaction evidence="13">
        <text>ATP + H2O = ADP + phosphate + H(+)</text>
        <dbReference type="Rhea" id="RHEA:13065"/>
        <dbReference type="ChEBI" id="CHEBI:15377"/>
        <dbReference type="ChEBI" id="CHEBI:15378"/>
        <dbReference type="ChEBI" id="CHEBI:30616"/>
        <dbReference type="ChEBI" id="CHEBI:43474"/>
        <dbReference type="ChEBI" id="CHEBI:456216"/>
        <dbReference type="EC" id="5.6.2.4"/>
    </reaction>
</comment>
<comment type="catalytic activity">
    <reaction evidence="11">
        <text>Couples ATP hydrolysis with the unwinding of duplex DNA by translocating in the 3'-5' direction.</text>
        <dbReference type="EC" id="5.6.2.4"/>
    </reaction>
</comment>
<evidence type="ECO:0000256" key="13">
    <source>
        <dbReference type="ARBA" id="ARBA00048988"/>
    </source>
</evidence>
<evidence type="ECO:0000259" key="17">
    <source>
        <dbReference type="PROSITE" id="PS51217"/>
    </source>
</evidence>
<dbReference type="InterPro" id="IPR011335">
    <property type="entry name" value="Restrct_endonuc-II-like"/>
</dbReference>
<keyword evidence="10" id="KW-0413">Isomerase</keyword>
<evidence type="ECO:0000256" key="2">
    <source>
        <dbReference type="ARBA" id="ARBA00022741"/>
    </source>
</evidence>
<evidence type="ECO:0000256" key="4">
    <source>
        <dbReference type="ARBA" id="ARBA00022801"/>
    </source>
</evidence>
<evidence type="ECO:0000256" key="1">
    <source>
        <dbReference type="ARBA" id="ARBA00022722"/>
    </source>
</evidence>
<dbReference type="Gene3D" id="3.90.320.10">
    <property type="match status" value="1"/>
</dbReference>
<dbReference type="InterPro" id="IPR011604">
    <property type="entry name" value="PDDEXK-like_dom_sf"/>
</dbReference>
<feature type="region of interest" description="Disordered" evidence="15">
    <location>
        <begin position="1198"/>
        <end position="1236"/>
    </location>
</feature>
<comment type="caution">
    <text evidence="18">The sequence shown here is derived from an EMBL/GenBank/DDBJ whole genome shotgun (WGS) entry which is preliminary data.</text>
</comment>
<organism evidence="18 19">
    <name type="scientific">Nakamurella flava</name>
    <dbReference type="NCBI Taxonomy" id="2576308"/>
    <lineage>
        <taxon>Bacteria</taxon>
        <taxon>Bacillati</taxon>
        <taxon>Actinomycetota</taxon>
        <taxon>Actinomycetes</taxon>
        <taxon>Nakamurellales</taxon>
        <taxon>Nakamurellaceae</taxon>
        <taxon>Nakamurella</taxon>
    </lineage>
</organism>
<evidence type="ECO:0000259" key="16">
    <source>
        <dbReference type="PROSITE" id="PS51198"/>
    </source>
</evidence>
<dbReference type="GO" id="GO:0005524">
    <property type="term" value="F:ATP binding"/>
    <property type="evidence" value="ECO:0007669"/>
    <property type="project" value="UniProtKB-UniRule"/>
</dbReference>
<dbReference type="EMBL" id="SZZH01000001">
    <property type="protein sequence ID" value="TKV61057.1"/>
    <property type="molecule type" value="Genomic_DNA"/>
</dbReference>
<dbReference type="RefSeq" id="WP_137448360.1">
    <property type="nucleotide sequence ID" value="NZ_SZZH01000001.1"/>
</dbReference>
<evidence type="ECO:0000256" key="8">
    <source>
        <dbReference type="ARBA" id="ARBA00023125"/>
    </source>
</evidence>
<evidence type="ECO:0000256" key="15">
    <source>
        <dbReference type="SAM" id="MobiDB-lite"/>
    </source>
</evidence>
<dbReference type="SUPFAM" id="SSF52540">
    <property type="entry name" value="P-loop containing nucleoside triphosphate hydrolases"/>
    <property type="match status" value="1"/>
</dbReference>
<sequence length="1236" mass="129195">MRYTPALSAAELAGLLGLPGPTPEQTIVIEAPLHPALVVAGAGSGKTETMAARVVFLVANGLVRPDQILGLTFTRKAAAQLAQRVRRRLRALTQAGVPLLPAPPSSAGPDRSAHRPMDASVPRAGESAGEPVVSTYHAFGGRLISEYGALAGVESAATVLTPTAAWQLARRVVARWDGDLDADLSPDAVTERLLAISGSLADHLVEPADLERELDRILLSLQSAPPSPRQKSLLHSGLAKHVKPLQDRRWILPLVRAFRAAKQERGVIDFADQMQIAARLVAEHPGIGESLRDRYRVVLLDEYQDTGHAQRVLLRGVFGAGTLPTSRPGAGPPAAGTAALAAPPPLGHPVTAVGDPVQSIYSWRGASASNLPAFGRDFPLSDGRAAPTFTLLTSFRNPISVLTLANVASAPIRQPGPGTDLPAAAPGAGGGGAAVVGELRPAPSASAGTVRHGLFRTVADEDTWVAAEIAELWRAAGALPRDPGDLPDGSTSVKTSELPALPVGGTPPEPPTTAVLVRRRADMAGIAAALRQQGLPVEVVGLGGLIDEPEVADLIATLRVLVDPTAGAAALRILTGARWRLGPADLEALHRRAASLAGRVADAAGAVGRTSAVSAVRSALGELSEGEDIDAASLVDALADPGDAAAYSTEGHRRLSRLGAELDRLRARLQQPLAELVSDIERTIGVEIEVQLTGGAGRAHLDAFADVVAAVAATGAGPLELLDYVDAAAEREDGLSPGEVPAPAGQVQVLTVHAAKGLEWEIVAVPHLTAGVFPSGRGGTWFGDPSQLPPTLRGDRADLPAFDLPPGADQKELANRLADHVEAFREFRLTEERRLLYVALTRSERVLLLSGHHWGAGTSKPAGPSPFLTELAPVATEFGAPDAWEPTPTDCDSAPLVPRTSTWPYDPLGERRAFVEAGAARVLAALASAARPGHPASESRADLLTRPDAGSALTVAVDADQSDAAGSAVSAADPRGWRRDLTVLLAERAARQQPRIDVPLPSDLSVSRLVDLAEDPAAVAQRLRRPMPLAPSSQARRGQAFHSWLETFFRGDALVGLEELPGAEDRAVGADPDLSRLQDAFRRSDWAGRVPIDIEVPFSTRIAGTGVRGRIDAVFADPDGGITVVDWKTGAPPPSEHRDAGDVQLACYRLAMSELTGIPVELVRAVFHYVGSNRTVAPRRLLDAAGIGRLLASAVVTDAGEDTEADTEPDAGPPTPSAAHDEWDAGDRAGQSPWSA</sequence>
<dbReference type="SUPFAM" id="SSF52980">
    <property type="entry name" value="Restriction endonuclease-like"/>
    <property type="match status" value="1"/>
</dbReference>
<dbReference type="InterPro" id="IPR038726">
    <property type="entry name" value="PDDEXK_AddAB-type"/>
</dbReference>
<reference evidence="18 19" key="1">
    <citation type="submission" date="2019-05" db="EMBL/GenBank/DDBJ databases">
        <title>Nakamurella sp. N5BH11, whole genome shotgun sequence.</title>
        <authorList>
            <person name="Tuo L."/>
        </authorList>
    </citation>
    <scope>NUCLEOTIDE SEQUENCE [LARGE SCALE GENOMIC DNA]</scope>
    <source>
        <strain evidence="18 19">N5BH11</strain>
    </source>
</reference>
<dbReference type="GO" id="GO:0004527">
    <property type="term" value="F:exonuclease activity"/>
    <property type="evidence" value="ECO:0007669"/>
    <property type="project" value="UniProtKB-KW"/>
</dbReference>
<keyword evidence="7 14" id="KW-0067">ATP-binding</keyword>
<evidence type="ECO:0000313" key="18">
    <source>
        <dbReference type="EMBL" id="TKV61057.1"/>
    </source>
</evidence>
<feature type="region of interest" description="Disordered" evidence="15">
    <location>
        <begin position="480"/>
        <end position="510"/>
    </location>
</feature>
<dbReference type="GO" id="GO:0000725">
    <property type="term" value="P:recombinational repair"/>
    <property type="evidence" value="ECO:0007669"/>
    <property type="project" value="TreeGrafter"/>
</dbReference>
<dbReference type="InterPro" id="IPR014017">
    <property type="entry name" value="DNA_helicase_UvrD-like_C"/>
</dbReference>
<keyword evidence="6" id="KW-0269">Exonuclease</keyword>
<evidence type="ECO:0000256" key="9">
    <source>
        <dbReference type="ARBA" id="ARBA00023204"/>
    </source>
</evidence>
<dbReference type="InterPro" id="IPR000212">
    <property type="entry name" value="DNA_helicase_UvrD/REP"/>
</dbReference>
<dbReference type="GO" id="GO:0003677">
    <property type="term" value="F:DNA binding"/>
    <property type="evidence" value="ECO:0007669"/>
    <property type="project" value="UniProtKB-KW"/>
</dbReference>
<dbReference type="InterPro" id="IPR014016">
    <property type="entry name" value="UvrD-like_ATP-bd"/>
</dbReference>
<feature type="domain" description="UvrD-like helicase C-terminal" evidence="17">
    <location>
        <begin position="419"/>
        <end position="757"/>
    </location>
</feature>
<evidence type="ECO:0000256" key="3">
    <source>
        <dbReference type="ARBA" id="ARBA00022763"/>
    </source>
</evidence>
<keyword evidence="3" id="KW-0227">DNA damage</keyword>
<accession>A0A4U6QKM0</accession>
<dbReference type="GO" id="GO:0043138">
    <property type="term" value="F:3'-5' DNA helicase activity"/>
    <property type="evidence" value="ECO:0007669"/>
    <property type="project" value="UniProtKB-EC"/>
</dbReference>
<dbReference type="PANTHER" id="PTHR11070:SF55">
    <property type="entry name" value="DNA 3'-5' HELICASE"/>
    <property type="match status" value="1"/>
</dbReference>
<dbReference type="PROSITE" id="PS51217">
    <property type="entry name" value="UVRD_HELICASE_CTER"/>
    <property type="match status" value="1"/>
</dbReference>
<dbReference type="EC" id="5.6.2.4" evidence="12"/>
<keyword evidence="1" id="KW-0540">Nuclease</keyword>
<gene>
    <name evidence="18" type="ORF">FDO65_05265</name>
</gene>
<dbReference type="Pfam" id="PF12705">
    <property type="entry name" value="PDDEXK_1"/>
    <property type="match status" value="1"/>
</dbReference>
<dbReference type="Gene3D" id="3.40.50.300">
    <property type="entry name" value="P-loop containing nucleotide triphosphate hydrolases"/>
    <property type="match status" value="4"/>
</dbReference>
<keyword evidence="4 14" id="KW-0378">Hydrolase</keyword>
<proteinExistence type="predicted"/>
<feature type="domain" description="UvrD-like helicase ATP-binding" evidence="16">
    <location>
        <begin position="19"/>
        <end position="398"/>
    </location>
</feature>
<keyword evidence="2 14" id="KW-0547">Nucleotide-binding</keyword>
<feature type="region of interest" description="Disordered" evidence="15">
    <location>
        <begin position="98"/>
        <end position="127"/>
    </location>
</feature>
<protein>
    <recommendedName>
        <fullName evidence="12">DNA 3'-5' helicase</fullName>
        <ecNumber evidence="12">5.6.2.4</ecNumber>
    </recommendedName>
</protein>
<dbReference type="Gene3D" id="1.10.486.10">
    <property type="entry name" value="PCRA, domain 4"/>
    <property type="match status" value="1"/>
</dbReference>
<dbReference type="Pfam" id="PF00580">
    <property type="entry name" value="UvrD-helicase"/>
    <property type="match status" value="1"/>
</dbReference>
<dbReference type="PANTHER" id="PTHR11070">
    <property type="entry name" value="UVRD / RECB / PCRA DNA HELICASE FAMILY MEMBER"/>
    <property type="match status" value="1"/>
</dbReference>
<dbReference type="OrthoDB" id="4812256at2"/>
<feature type="compositionally biased region" description="Acidic residues" evidence="15">
    <location>
        <begin position="1199"/>
        <end position="1209"/>
    </location>
</feature>
<dbReference type="CDD" id="cd17932">
    <property type="entry name" value="DEXQc_UvrD"/>
    <property type="match status" value="1"/>
</dbReference>
<dbReference type="AlphaFoldDB" id="A0A4U6QKM0"/>
<evidence type="ECO:0000256" key="11">
    <source>
        <dbReference type="ARBA" id="ARBA00034617"/>
    </source>
</evidence>
<keyword evidence="9" id="KW-0234">DNA repair</keyword>
<evidence type="ECO:0000256" key="7">
    <source>
        <dbReference type="ARBA" id="ARBA00022840"/>
    </source>
</evidence>
<evidence type="ECO:0000256" key="14">
    <source>
        <dbReference type="PROSITE-ProRule" id="PRU00560"/>
    </source>
</evidence>
<keyword evidence="5 14" id="KW-0347">Helicase</keyword>
<dbReference type="PROSITE" id="PS51198">
    <property type="entry name" value="UVRD_HELICASE_ATP_BIND"/>
    <property type="match status" value="1"/>
</dbReference>
<keyword evidence="8" id="KW-0238">DNA-binding</keyword>
<evidence type="ECO:0000256" key="12">
    <source>
        <dbReference type="ARBA" id="ARBA00034808"/>
    </source>
</evidence>
<evidence type="ECO:0000256" key="10">
    <source>
        <dbReference type="ARBA" id="ARBA00023235"/>
    </source>
</evidence>
<keyword evidence="19" id="KW-1185">Reference proteome</keyword>
<dbReference type="GO" id="GO:0033202">
    <property type="term" value="C:DNA helicase complex"/>
    <property type="evidence" value="ECO:0007669"/>
    <property type="project" value="TreeGrafter"/>
</dbReference>
<dbReference type="GO" id="GO:0005829">
    <property type="term" value="C:cytosol"/>
    <property type="evidence" value="ECO:0007669"/>
    <property type="project" value="TreeGrafter"/>
</dbReference>
<dbReference type="InterPro" id="IPR027417">
    <property type="entry name" value="P-loop_NTPase"/>
</dbReference>
<name>A0A4U6QKM0_9ACTN</name>
<dbReference type="Proteomes" id="UP000306985">
    <property type="component" value="Unassembled WGS sequence"/>
</dbReference>
<evidence type="ECO:0000256" key="6">
    <source>
        <dbReference type="ARBA" id="ARBA00022839"/>
    </source>
</evidence>
<evidence type="ECO:0000313" key="19">
    <source>
        <dbReference type="Proteomes" id="UP000306985"/>
    </source>
</evidence>
<dbReference type="Pfam" id="PF13361">
    <property type="entry name" value="UvrD_C"/>
    <property type="match status" value="2"/>
</dbReference>
<evidence type="ECO:0000256" key="5">
    <source>
        <dbReference type="ARBA" id="ARBA00022806"/>
    </source>
</evidence>
<feature type="binding site" evidence="14">
    <location>
        <begin position="40"/>
        <end position="47"/>
    </location>
    <ligand>
        <name>ATP</name>
        <dbReference type="ChEBI" id="CHEBI:30616"/>
    </ligand>
</feature>